<organism evidence="3 4">
    <name type="scientific">Paracoccus isoporae</name>
    <dbReference type="NCBI Taxonomy" id="591205"/>
    <lineage>
        <taxon>Bacteria</taxon>
        <taxon>Pseudomonadati</taxon>
        <taxon>Pseudomonadota</taxon>
        <taxon>Alphaproteobacteria</taxon>
        <taxon>Rhodobacterales</taxon>
        <taxon>Paracoccaceae</taxon>
        <taxon>Paracoccus</taxon>
    </lineage>
</organism>
<accession>A0A1G6Z7I0</accession>
<evidence type="ECO:0000256" key="2">
    <source>
        <dbReference type="SAM" id="SignalP"/>
    </source>
</evidence>
<dbReference type="SUPFAM" id="SSF158791">
    <property type="entry name" value="MgtE N-terminal domain-like"/>
    <property type="match status" value="1"/>
</dbReference>
<protein>
    <submittedName>
        <fullName evidence="3">MgtE intracellular N domain-containing protein</fullName>
    </submittedName>
</protein>
<keyword evidence="1" id="KW-0175">Coiled coil</keyword>
<keyword evidence="2" id="KW-0732">Signal</keyword>
<dbReference type="EMBL" id="FNAH01000003">
    <property type="protein sequence ID" value="SDD98233.1"/>
    <property type="molecule type" value="Genomic_DNA"/>
</dbReference>
<dbReference type="Proteomes" id="UP000199344">
    <property type="component" value="Unassembled WGS sequence"/>
</dbReference>
<evidence type="ECO:0000313" key="4">
    <source>
        <dbReference type="Proteomes" id="UP000199344"/>
    </source>
</evidence>
<dbReference type="OrthoDB" id="9791432at2"/>
<dbReference type="STRING" id="591205.SAMN05421538_103173"/>
<evidence type="ECO:0000313" key="3">
    <source>
        <dbReference type="EMBL" id="SDD98233.1"/>
    </source>
</evidence>
<keyword evidence="4" id="KW-1185">Reference proteome</keyword>
<gene>
    <name evidence="3" type="ORF">SAMN05421538_103173</name>
</gene>
<sequence>MPRMMLGLIIAAALPMTALALQERAAPRDPDDPAAGLLAGCGDVPEVVALVENLQIRRDRMAKALQNLDDRRAEIETARAALKAELDRLSAARERQSLSRTRDQQEVAADADRIVALYQAMKPRDAAAVISSLPEEFAAELLIRIHPDSGARIVAAIAPEKAAVLTTYMGARSAGNARER</sequence>
<evidence type="ECO:0000256" key="1">
    <source>
        <dbReference type="SAM" id="Coils"/>
    </source>
</evidence>
<feature type="chain" id="PRO_5011758242" evidence="2">
    <location>
        <begin position="21"/>
        <end position="180"/>
    </location>
</feature>
<proteinExistence type="predicted"/>
<feature type="signal peptide" evidence="2">
    <location>
        <begin position="1"/>
        <end position="20"/>
    </location>
</feature>
<dbReference type="AlphaFoldDB" id="A0A1G6Z7I0"/>
<reference evidence="3 4" key="1">
    <citation type="submission" date="2016-10" db="EMBL/GenBank/DDBJ databases">
        <authorList>
            <person name="de Groot N.N."/>
        </authorList>
    </citation>
    <scope>NUCLEOTIDE SEQUENCE [LARGE SCALE GENOMIC DNA]</scope>
    <source>
        <strain evidence="3 4">DSM 22220</strain>
    </source>
</reference>
<name>A0A1G6Z7I0_9RHOB</name>
<feature type="coiled-coil region" evidence="1">
    <location>
        <begin position="51"/>
        <end position="95"/>
    </location>
</feature>